<protein>
    <recommendedName>
        <fullName evidence="3">Phasin domain-containing protein</fullName>
    </recommendedName>
</protein>
<dbReference type="EMBL" id="JAWLKF010000004">
    <property type="protein sequence ID" value="MDV6302925.1"/>
    <property type="molecule type" value="Genomic_DNA"/>
</dbReference>
<organism evidence="1 2">
    <name type="scientific">Rhodococcus cerastii</name>
    <dbReference type="NCBI Taxonomy" id="908616"/>
    <lineage>
        <taxon>Bacteria</taxon>
        <taxon>Bacillati</taxon>
        <taxon>Actinomycetota</taxon>
        <taxon>Actinomycetes</taxon>
        <taxon>Mycobacteriales</taxon>
        <taxon>Nocardiaceae</taxon>
        <taxon>Rhodococcus</taxon>
    </lineage>
</organism>
<evidence type="ECO:0000313" key="2">
    <source>
        <dbReference type="Proteomes" id="UP001186104"/>
    </source>
</evidence>
<proteinExistence type="predicted"/>
<name>A0ABU4CZN3_9NOCA</name>
<evidence type="ECO:0008006" key="3">
    <source>
        <dbReference type="Google" id="ProtNLM"/>
    </source>
</evidence>
<reference evidence="1 2" key="1">
    <citation type="submission" date="2023-10" db="EMBL/GenBank/DDBJ databases">
        <title>Development of a sustainable strategy for remediation of hydrocarbon-contaminated territories based on the waste exchange concept.</title>
        <authorList>
            <person name="Krivoruchko A."/>
        </authorList>
    </citation>
    <scope>NUCLEOTIDE SEQUENCE [LARGE SCALE GENOMIC DNA]</scope>
    <source>
        <strain evidence="1 2">IEGM 1327</strain>
    </source>
</reference>
<comment type="caution">
    <text evidence="1">The sequence shown here is derived from an EMBL/GenBank/DDBJ whole genome shotgun (WGS) entry which is preliminary data.</text>
</comment>
<dbReference type="Proteomes" id="UP001186104">
    <property type="component" value="Unassembled WGS sequence"/>
</dbReference>
<evidence type="ECO:0000313" key="1">
    <source>
        <dbReference type="EMBL" id="MDV6302925.1"/>
    </source>
</evidence>
<accession>A0ABU4CZN3</accession>
<keyword evidence="2" id="KW-1185">Reference proteome</keyword>
<gene>
    <name evidence="1" type="ORF">R3P93_10185</name>
</gene>
<dbReference type="RefSeq" id="WP_317532964.1">
    <property type="nucleotide sequence ID" value="NZ_JAWLKF010000004.1"/>
</dbReference>
<sequence length="134" mass="14873">MKDAETVTDSQPDLIAYWRDLHAQADDGTVTIPADVAAKCDAACATYLAHLDKMKIDATKLSMTTSWGDLKSAQDLQAKFLSVATGTDRSLDIILQQHIDVIESMRMLFRRYFQETSDTDERTSANISALTPEN</sequence>